<dbReference type="Proteomes" id="UP000198211">
    <property type="component" value="Unassembled WGS sequence"/>
</dbReference>
<organism evidence="1 2">
    <name type="scientific">Phytophthora megakarya</name>
    <dbReference type="NCBI Taxonomy" id="4795"/>
    <lineage>
        <taxon>Eukaryota</taxon>
        <taxon>Sar</taxon>
        <taxon>Stramenopiles</taxon>
        <taxon>Oomycota</taxon>
        <taxon>Peronosporomycetes</taxon>
        <taxon>Peronosporales</taxon>
        <taxon>Peronosporaceae</taxon>
        <taxon>Phytophthora</taxon>
    </lineage>
</organism>
<comment type="caution">
    <text evidence="1">The sequence shown here is derived from an EMBL/GenBank/DDBJ whole genome shotgun (WGS) entry which is preliminary data.</text>
</comment>
<keyword evidence="2" id="KW-1185">Reference proteome</keyword>
<protein>
    <submittedName>
        <fullName evidence="1">Uncharacterized protein</fullName>
    </submittedName>
</protein>
<dbReference type="AlphaFoldDB" id="A0A225V3S3"/>
<gene>
    <name evidence="1" type="ORF">PHMEG_00028981</name>
</gene>
<name>A0A225V3S3_9STRA</name>
<accession>A0A225V3S3</accession>
<evidence type="ECO:0000313" key="2">
    <source>
        <dbReference type="Proteomes" id="UP000198211"/>
    </source>
</evidence>
<dbReference type="EMBL" id="NBNE01008039">
    <property type="protein sequence ID" value="OWY99934.1"/>
    <property type="molecule type" value="Genomic_DNA"/>
</dbReference>
<reference evidence="2" key="1">
    <citation type="submission" date="2017-03" db="EMBL/GenBank/DDBJ databases">
        <title>Phytopthora megakarya and P. palmivora, two closely related causual agents of cacao black pod achieved similar genome size and gene model numbers by different mechanisms.</title>
        <authorList>
            <person name="Ali S."/>
            <person name="Shao J."/>
            <person name="Larry D.J."/>
            <person name="Kronmiller B."/>
            <person name="Shen D."/>
            <person name="Strem M.D."/>
            <person name="Melnick R.L."/>
            <person name="Guiltinan M.J."/>
            <person name="Tyler B.M."/>
            <person name="Meinhardt L.W."/>
            <person name="Bailey B.A."/>
        </authorList>
    </citation>
    <scope>NUCLEOTIDE SEQUENCE [LARGE SCALE GENOMIC DNA]</scope>
    <source>
        <strain evidence="2">zdho120</strain>
    </source>
</reference>
<sequence length="124" mass="13907">MLVIKSNTHSNSSKKCRSISAAAKLTILVKAQSGSRQNRVEKTCCYLVENHRSLGVVANLLLCKVTASQNLQVRNVVEAIKALQMRTETLTNASVPTRCVAMELRLYLTQVRQSHYEMLRSMEI</sequence>
<evidence type="ECO:0000313" key="1">
    <source>
        <dbReference type="EMBL" id="OWY99934.1"/>
    </source>
</evidence>
<proteinExistence type="predicted"/>